<dbReference type="EMBL" id="CP009110">
    <property type="protein sequence ID" value="AIJ22184.1"/>
    <property type="molecule type" value="Genomic_DNA"/>
</dbReference>
<dbReference type="OrthoDB" id="9900340at2"/>
<keyword evidence="2" id="KW-1185">Reference proteome</keyword>
<organism evidence="1 2">
    <name type="scientific">Amycolatopsis methanolica 239</name>
    <dbReference type="NCBI Taxonomy" id="1068978"/>
    <lineage>
        <taxon>Bacteria</taxon>
        <taxon>Bacillati</taxon>
        <taxon>Actinomycetota</taxon>
        <taxon>Actinomycetes</taxon>
        <taxon>Pseudonocardiales</taxon>
        <taxon>Pseudonocardiaceae</taxon>
        <taxon>Amycolatopsis</taxon>
        <taxon>Amycolatopsis methanolica group</taxon>
    </lineage>
</organism>
<dbReference type="KEGG" id="amq:AMETH_2092"/>
<name>A0A076MNH8_AMYME</name>
<reference evidence="1 2" key="1">
    <citation type="submission" date="2014-07" db="EMBL/GenBank/DDBJ databases">
        <title>Whole Genome Sequence of the Amycolatopsis methanolica 239.</title>
        <authorList>
            <person name="Tang B."/>
        </authorList>
    </citation>
    <scope>NUCLEOTIDE SEQUENCE [LARGE SCALE GENOMIC DNA]</scope>
    <source>
        <strain evidence="1 2">239</strain>
    </source>
</reference>
<accession>A0A076MNH8</accession>
<protein>
    <submittedName>
        <fullName evidence="1">Uncharacterized protein</fullName>
    </submittedName>
</protein>
<proteinExistence type="predicted"/>
<gene>
    <name evidence="1" type="ORF">AMETH_2092</name>
</gene>
<dbReference type="HOGENOM" id="CLU_1976921_0_0_11"/>
<evidence type="ECO:0000313" key="1">
    <source>
        <dbReference type="EMBL" id="AIJ22184.1"/>
    </source>
</evidence>
<evidence type="ECO:0000313" key="2">
    <source>
        <dbReference type="Proteomes" id="UP000062973"/>
    </source>
</evidence>
<sequence length="126" mass="12891">MSYLEINTSPAEIRSLGEQIALNGSDLANLASAANGEHEQKAGGPDLAVFGNDDLGKQFKPTYHGTPGSTGVPGFDASNAGQFFASMKQIGDELGDLGGGLRSAIDGQMGTELDNLAAINKITPPA</sequence>
<dbReference type="AlphaFoldDB" id="A0A076MNH8"/>
<dbReference type="Proteomes" id="UP000062973">
    <property type="component" value="Chromosome"/>
</dbReference>
<dbReference type="RefSeq" id="WP_017981395.1">
    <property type="nucleotide sequence ID" value="NZ_AQUL01000001.1"/>
</dbReference>
<dbReference type="PATRIC" id="fig|1068978.7.peg.2226"/>
<dbReference type="STRING" id="1068978.AMETH_2092"/>